<dbReference type="PANTHER" id="PTHR43776:SF7">
    <property type="entry name" value="D,D-DIPEPTIDE TRANSPORT ATP-BINDING PROTEIN DDPF-RELATED"/>
    <property type="match status" value="1"/>
</dbReference>
<evidence type="ECO:0000313" key="7">
    <source>
        <dbReference type="Proteomes" id="UP000071392"/>
    </source>
</evidence>
<dbReference type="GO" id="GO:0015833">
    <property type="term" value="P:peptide transport"/>
    <property type="evidence" value="ECO:0007669"/>
    <property type="project" value="InterPro"/>
</dbReference>
<evidence type="ECO:0000259" key="5">
    <source>
        <dbReference type="PROSITE" id="PS50893"/>
    </source>
</evidence>
<feature type="domain" description="ABC transporter" evidence="5">
    <location>
        <begin position="26"/>
        <end position="265"/>
    </location>
</feature>
<dbReference type="SUPFAM" id="SSF52540">
    <property type="entry name" value="P-loop containing nucleoside triphosphate hydrolases"/>
    <property type="match status" value="1"/>
</dbReference>
<keyword evidence="4" id="KW-0067">ATP-binding</keyword>
<dbReference type="InterPro" id="IPR013563">
    <property type="entry name" value="Oligopep_ABC_C"/>
</dbReference>
<keyword evidence="7" id="KW-1185">Reference proteome</keyword>
<comment type="caution">
    <text evidence="6">The sequence shown here is derived from an EMBL/GenBank/DDBJ whole genome shotgun (WGS) entry which is preliminary data.</text>
</comment>
<sequence>MTPDANQNPPAQPLLEVKGLKMHFPVREGLFLRAKRSNRAVDGLDLSLATGETLGLVGESGCGKSTLGKCIVRLYRPSAGQILFQGRDLAHAKGAALKAQRRHLQMIFQDPVESLNARHTVADIVAEPLVIHGIGDAHSRQRKVRELLDRVGLPANAAERFPFEFSGGQRQRIGIARAIALGPRLIVCDEPVSALDVSIQSQVLNLLLELQHDLGLSYLFIAHNLAVVKHVSDRVAIMYLGKIVELADAEEIYRNPRHPYTRALISAIPEPDPLRSAHKQRIVLSGDVPSPINPPSGCAFHPRCPHATDRCKHEAPALRALASTEAAPGAATTASPHHLSCHYDL</sequence>
<dbReference type="InterPro" id="IPR027417">
    <property type="entry name" value="P-loop_NTPase"/>
</dbReference>
<evidence type="ECO:0000256" key="4">
    <source>
        <dbReference type="ARBA" id="ARBA00022840"/>
    </source>
</evidence>
<dbReference type="Gene3D" id="3.40.50.300">
    <property type="entry name" value="P-loop containing nucleotide triphosphate hydrolases"/>
    <property type="match status" value="1"/>
</dbReference>
<proteinExistence type="inferred from homology"/>
<dbReference type="STRING" id="1548208.AXK12_00680"/>
<dbReference type="CDD" id="cd03257">
    <property type="entry name" value="ABC_NikE_OppD_transporters"/>
    <property type="match status" value="1"/>
</dbReference>
<evidence type="ECO:0000256" key="1">
    <source>
        <dbReference type="ARBA" id="ARBA00005417"/>
    </source>
</evidence>
<dbReference type="OrthoDB" id="9806285at2"/>
<dbReference type="GO" id="GO:0016887">
    <property type="term" value="F:ATP hydrolysis activity"/>
    <property type="evidence" value="ECO:0007669"/>
    <property type="project" value="InterPro"/>
</dbReference>
<dbReference type="AlphaFoldDB" id="A0A139SU00"/>
<dbReference type="InterPro" id="IPR003593">
    <property type="entry name" value="AAA+_ATPase"/>
</dbReference>
<evidence type="ECO:0000256" key="3">
    <source>
        <dbReference type="ARBA" id="ARBA00022741"/>
    </source>
</evidence>
<dbReference type="Pfam" id="PF00005">
    <property type="entry name" value="ABC_tran"/>
    <property type="match status" value="1"/>
</dbReference>
<gene>
    <name evidence="6" type="ORF">AXK12_00680</name>
</gene>
<dbReference type="InterPro" id="IPR050319">
    <property type="entry name" value="ABC_transp_ATP-bind"/>
</dbReference>
<comment type="similarity">
    <text evidence="1">Belongs to the ABC transporter superfamily.</text>
</comment>
<keyword evidence="3" id="KW-0547">Nucleotide-binding</keyword>
<keyword evidence="2" id="KW-0813">Transport</keyword>
<dbReference type="InterPro" id="IPR003439">
    <property type="entry name" value="ABC_transporter-like_ATP-bd"/>
</dbReference>
<dbReference type="NCBIfam" id="TIGR01727">
    <property type="entry name" value="oligo_HPY"/>
    <property type="match status" value="1"/>
</dbReference>
<dbReference type="GO" id="GO:0005524">
    <property type="term" value="F:ATP binding"/>
    <property type="evidence" value="ECO:0007669"/>
    <property type="project" value="UniProtKB-KW"/>
</dbReference>
<dbReference type="PANTHER" id="PTHR43776">
    <property type="entry name" value="TRANSPORT ATP-BINDING PROTEIN"/>
    <property type="match status" value="1"/>
</dbReference>
<protein>
    <submittedName>
        <fullName evidence="6">Peptide ABC transporter substrate-binding protein</fullName>
    </submittedName>
</protein>
<evidence type="ECO:0000313" key="6">
    <source>
        <dbReference type="EMBL" id="KXU38056.1"/>
    </source>
</evidence>
<dbReference type="SMART" id="SM00382">
    <property type="entry name" value="AAA"/>
    <property type="match status" value="1"/>
</dbReference>
<evidence type="ECO:0000256" key="2">
    <source>
        <dbReference type="ARBA" id="ARBA00022448"/>
    </source>
</evidence>
<name>A0A139SU00_9BACT</name>
<dbReference type="RefSeq" id="WP_068710743.1">
    <property type="nucleotide sequence ID" value="NZ_LSZP01000002.1"/>
</dbReference>
<dbReference type="GO" id="GO:0055085">
    <property type="term" value="P:transmembrane transport"/>
    <property type="evidence" value="ECO:0007669"/>
    <property type="project" value="UniProtKB-ARBA"/>
</dbReference>
<dbReference type="Pfam" id="PF08352">
    <property type="entry name" value="oligo_HPY"/>
    <property type="match status" value="1"/>
</dbReference>
<dbReference type="InterPro" id="IPR017871">
    <property type="entry name" value="ABC_transporter-like_CS"/>
</dbReference>
<dbReference type="PROSITE" id="PS50893">
    <property type="entry name" value="ABC_TRANSPORTER_2"/>
    <property type="match status" value="1"/>
</dbReference>
<dbReference type="FunFam" id="3.40.50.300:FF:000016">
    <property type="entry name" value="Oligopeptide ABC transporter ATP-binding component"/>
    <property type="match status" value="1"/>
</dbReference>
<accession>A0A139SU00</accession>
<reference evidence="6 7" key="1">
    <citation type="submission" date="2016-02" db="EMBL/GenBank/DDBJ databases">
        <authorList>
            <person name="Wen L."/>
            <person name="He K."/>
            <person name="Yang H."/>
        </authorList>
    </citation>
    <scope>NUCLEOTIDE SEQUENCE [LARGE SCALE GENOMIC DNA]</scope>
    <source>
        <strain evidence="6 7">CV41</strain>
    </source>
</reference>
<dbReference type="PROSITE" id="PS00211">
    <property type="entry name" value="ABC_TRANSPORTER_1"/>
    <property type="match status" value="1"/>
</dbReference>
<dbReference type="Proteomes" id="UP000071392">
    <property type="component" value="Unassembled WGS sequence"/>
</dbReference>
<organism evidence="6 7">
    <name type="scientific">Cephaloticoccus capnophilus</name>
    <dbReference type="NCBI Taxonomy" id="1548208"/>
    <lineage>
        <taxon>Bacteria</taxon>
        <taxon>Pseudomonadati</taxon>
        <taxon>Verrucomicrobiota</taxon>
        <taxon>Opitutia</taxon>
        <taxon>Opitutales</taxon>
        <taxon>Opitutaceae</taxon>
        <taxon>Cephaloticoccus</taxon>
    </lineage>
</organism>
<dbReference type="EMBL" id="LSZP01000002">
    <property type="protein sequence ID" value="KXU38056.1"/>
    <property type="molecule type" value="Genomic_DNA"/>
</dbReference>